<evidence type="ECO:0000256" key="2">
    <source>
        <dbReference type="ARBA" id="ARBA00022723"/>
    </source>
</evidence>
<accession>A0A1M5Z399</accession>
<dbReference type="OrthoDB" id="9777740at2"/>
<evidence type="ECO:0000256" key="5">
    <source>
        <dbReference type="ARBA" id="ARBA00023014"/>
    </source>
</evidence>
<evidence type="ECO:0000256" key="1">
    <source>
        <dbReference type="ARBA" id="ARBA00022485"/>
    </source>
</evidence>
<dbReference type="SUPFAM" id="SSF51905">
    <property type="entry name" value="FAD/NAD(P)-binding domain"/>
    <property type="match status" value="1"/>
</dbReference>
<keyword evidence="7" id="KW-1185">Reference proteome</keyword>
<reference evidence="6 7" key="1">
    <citation type="submission" date="2016-11" db="EMBL/GenBank/DDBJ databases">
        <authorList>
            <person name="Jaros S."/>
            <person name="Januszkiewicz K."/>
            <person name="Wedrychowicz H."/>
        </authorList>
    </citation>
    <scope>NUCLEOTIDE SEQUENCE [LARGE SCALE GENOMIC DNA]</scope>
    <source>
        <strain evidence="6 7">DSM 10068</strain>
    </source>
</reference>
<keyword evidence="4" id="KW-0408">Iron</keyword>
<evidence type="ECO:0000256" key="3">
    <source>
        <dbReference type="ARBA" id="ARBA00023002"/>
    </source>
</evidence>
<dbReference type="Proteomes" id="UP000183995">
    <property type="component" value="Unassembled WGS sequence"/>
</dbReference>
<evidence type="ECO:0000256" key="4">
    <source>
        <dbReference type="ARBA" id="ARBA00023004"/>
    </source>
</evidence>
<name>A0A1M5Z399_9FIRM</name>
<keyword evidence="1" id="KW-0004">4Fe-4S</keyword>
<dbReference type="PANTHER" id="PTHR43498">
    <property type="entry name" value="FERREDOXIN:COB-COM HETERODISULFIDE REDUCTASE SUBUNIT A"/>
    <property type="match status" value="1"/>
</dbReference>
<dbReference type="EMBL" id="FQXV01000013">
    <property type="protein sequence ID" value="SHI18732.1"/>
    <property type="molecule type" value="Genomic_DNA"/>
</dbReference>
<dbReference type="AlphaFoldDB" id="A0A1M5Z399"/>
<sequence length="480" mass="52505">MAQYGAEVYHNYDMPHQFEKKGIAKAKTMTEAQRETKIIRETDVIVVGGGPGGIAAAVSAARGGAKTILIERYGHLGGMSTGGLVNIIPNLSDIYGTQHIGGFCQEVIDRLAARGAACFPEKCFWGKSESSVVDTYLKANMMHFYIRKNKEGKYVVLYTAVIDPEVAKDEMNTMLSEAGAELLLHTWVTAPIMDGNTVKGVIVESKAGRQALLGKVVIDCSGDGDLLPGTGAETTDYMIPGSRIAQFGFVYWIANVDLEKYDDFMNTAPEQYKEATQAIVKAGGLPHFSRGLLKQHEGVVWVHRLIGSLHQTEPEEMTHIDVTTRNQSVRTWELLRKYMPGFEKSFIMLTAPQLGTSGGRRIVGEYFLTGRDMDTDQPFDDTIAVFADNDRGEASLLHPKTYIPYRALVPKETEGLLVACRAFSADHDFSEFFNLIPHCMCFGQAAGAAAAIAVKDGVGVRHVSFTALRSELLTHGAILP</sequence>
<keyword evidence="5" id="KW-0411">Iron-sulfur</keyword>
<dbReference type="GO" id="GO:0016491">
    <property type="term" value="F:oxidoreductase activity"/>
    <property type="evidence" value="ECO:0007669"/>
    <property type="project" value="UniProtKB-KW"/>
</dbReference>
<dbReference type="InterPro" id="IPR036188">
    <property type="entry name" value="FAD/NAD-bd_sf"/>
</dbReference>
<evidence type="ECO:0000313" key="6">
    <source>
        <dbReference type="EMBL" id="SHI18732.1"/>
    </source>
</evidence>
<dbReference type="Pfam" id="PF12831">
    <property type="entry name" value="FAD_oxidored"/>
    <property type="match status" value="1"/>
</dbReference>
<organism evidence="6 7">
    <name type="scientific">Sporobacter termitidis DSM 10068</name>
    <dbReference type="NCBI Taxonomy" id="1123282"/>
    <lineage>
        <taxon>Bacteria</taxon>
        <taxon>Bacillati</taxon>
        <taxon>Bacillota</taxon>
        <taxon>Clostridia</taxon>
        <taxon>Eubacteriales</taxon>
        <taxon>Oscillospiraceae</taxon>
        <taxon>Sporobacter</taxon>
    </lineage>
</organism>
<dbReference type="Gene3D" id="3.50.50.60">
    <property type="entry name" value="FAD/NAD(P)-binding domain"/>
    <property type="match status" value="1"/>
</dbReference>
<keyword evidence="2" id="KW-0479">Metal-binding</keyword>
<dbReference type="GO" id="GO:0046872">
    <property type="term" value="F:metal ion binding"/>
    <property type="evidence" value="ECO:0007669"/>
    <property type="project" value="UniProtKB-KW"/>
</dbReference>
<proteinExistence type="predicted"/>
<dbReference type="GO" id="GO:0051539">
    <property type="term" value="F:4 iron, 4 sulfur cluster binding"/>
    <property type="evidence" value="ECO:0007669"/>
    <property type="project" value="UniProtKB-KW"/>
</dbReference>
<dbReference type="InterPro" id="IPR039650">
    <property type="entry name" value="HdrA-like"/>
</dbReference>
<dbReference type="RefSeq" id="WP_073080990.1">
    <property type="nucleotide sequence ID" value="NZ_FQXV01000013.1"/>
</dbReference>
<evidence type="ECO:0000313" key="7">
    <source>
        <dbReference type="Proteomes" id="UP000183995"/>
    </source>
</evidence>
<dbReference type="STRING" id="1123282.SAMN02745823_03155"/>
<keyword evidence="3" id="KW-0560">Oxidoreductase</keyword>
<gene>
    <name evidence="6" type="ORF">SAMN02745823_03155</name>
</gene>
<protein>
    <submittedName>
        <fullName evidence="6">FAD dependent oxidoreductase</fullName>
    </submittedName>
</protein>
<dbReference type="PANTHER" id="PTHR43498:SF1">
    <property type="entry name" value="COB--COM HETERODISULFIDE REDUCTASE IRON-SULFUR SUBUNIT A"/>
    <property type="match status" value="1"/>
</dbReference>